<organism evidence="2 3">
    <name type="scientific">Carpinus fangiana</name>
    <dbReference type="NCBI Taxonomy" id="176857"/>
    <lineage>
        <taxon>Eukaryota</taxon>
        <taxon>Viridiplantae</taxon>
        <taxon>Streptophyta</taxon>
        <taxon>Embryophyta</taxon>
        <taxon>Tracheophyta</taxon>
        <taxon>Spermatophyta</taxon>
        <taxon>Magnoliopsida</taxon>
        <taxon>eudicotyledons</taxon>
        <taxon>Gunneridae</taxon>
        <taxon>Pentapetalae</taxon>
        <taxon>rosids</taxon>
        <taxon>fabids</taxon>
        <taxon>Fagales</taxon>
        <taxon>Betulaceae</taxon>
        <taxon>Carpinus</taxon>
    </lineage>
</organism>
<name>A0A5N6RIF3_9ROSI</name>
<evidence type="ECO:0000313" key="2">
    <source>
        <dbReference type="EMBL" id="KAE8098823.1"/>
    </source>
</evidence>
<accession>A0A5N6RIF3</accession>
<gene>
    <name evidence="2" type="ORF">FH972_016858</name>
</gene>
<dbReference type="Proteomes" id="UP000327013">
    <property type="component" value="Chromosome 7"/>
</dbReference>
<feature type="compositionally biased region" description="Basic and acidic residues" evidence="1">
    <location>
        <begin position="210"/>
        <end position="243"/>
    </location>
</feature>
<feature type="compositionally biased region" description="Basic and acidic residues" evidence="1">
    <location>
        <begin position="156"/>
        <end position="170"/>
    </location>
</feature>
<evidence type="ECO:0000256" key="1">
    <source>
        <dbReference type="SAM" id="MobiDB-lite"/>
    </source>
</evidence>
<protein>
    <submittedName>
        <fullName evidence="2">Uncharacterized protein</fullName>
    </submittedName>
</protein>
<proteinExistence type="predicted"/>
<dbReference type="AlphaFoldDB" id="A0A5N6RIF3"/>
<feature type="region of interest" description="Disordered" evidence="1">
    <location>
        <begin position="115"/>
        <end position="179"/>
    </location>
</feature>
<feature type="compositionally biased region" description="Polar residues" evidence="1">
    <location>
        <begin position="115"/>
        <end position="135"/>
    </location>
</feature>
<dbReference type="PANTHER" id="PTHR36373">
    <property type="entry name" value="EXPRESSED PROTEIN"/>
    <property type="match status" value="1"/>
</dbReference>
<dbReference type="PANTHER" id="PTHR36373:SF2">
    <property type="entry name" value="TPX2 CENTRAL DOMAIN-CONTAINING PROTEIN"/>
    <property type="match status" value="1"/>
</dbReference>
<evidence type="ECO:0000313" key="3">
    <source>
        <dbReference type="Proteomes" id="UP000327013"/>
    </source>
</evidence>
<dbReference type="OrthoDB" id="1924112at2759"/>
<reference evidence="2 3" key="1">
    <citation type="submission" date="2019-06" db="EMBL/GenBank/DDBJ databases">
        <title>A chromosomal-level reference genome of Carpinus fangiana (Coryloideae, Betulaceae).</title>
        <authorList>
            <person name="Yang X."/>
            <person name="Wang Z."/>
            <person name="Zhang L."/>
            <person name="Hao G."/>
            <person name="Liu J."/>
            <person name="Yang Y."/>
        </authorList>
    </citation>
    <scope>NUCLEOTIDE SEQUENCE [LARGE SCALE GENOMIC DNA]</scope>
    <source>
        <strain evidence="2">Cfa_2016G</strain>
        <tissue evidence="2">Leaf</tissue>
    </source>
</reference>
<dbReference type="EMBL" id="CM017327">
    <property type="protein sequence ID" value="KAE8098823.1"/>
    <property type="molecule type" value="Genomic_DNA"/>
</dbReference>
<keyword evidence="3" id="KW-1185">Reference proteome</keyword>
<feature type="region of interest" description="Disordered" evidence="1">
    <location>
        <begin position="203"/>
        <end position="243"/>
    </location>
</feature>
<sequence length="243" mass="27645">MEPENIDWKNVESIFVKDDKYENFDAPQWVDLSAPGEPIDDEPWFCNPDCKHPKNAEDFLKPILYSKVKLLQSVSISEIFPFRDRNRRDVKQKEQEINSSSAAAAKLPNQKSLRANGSYFSKNSMQDSENKNPNVSAPIPNGRTTKSKKAASKPSTEMKKQFGNPSEHEKKPHLRSTFSARNLLGGREILNQITEFCAELKKLGSKSSKKATEKEKHGVLGELKERVRDRERMPLLETKQGEA</sequence>